<evidence type="ECO:0000256" key="1">
    <source>
        <dbReference type="ARBA" id="ARBA00022801"/>
    </source>
</evidence>
<dbReference type="RefSeq" id="XP_043179087.1">
    <property type="nucleotide sequence ID" value="XM_043320075.1"/>
</dbReference>
<dbReference type="InterPro" id="IPR052043">
    <property type="entry name" value="PolySaccharide_Degr_Enz"/>
</dbReference>
<dbReference type="GO" id="GO:0016787">
    <property type="term" value="F:hydrolase activity"/>
    <property type="evidence" value="ECO:0007669"/>
    <property type="project" value="UniProtKB-KW"/>
</dbReference>
<dbReference type="AlphaFoldDB" id="A0A8H8NSR9"/>
<dbReference type="InterPro" id="IPR010905">
    <property type="entry name" value="Glyco_hydro_88"/>
</dbReference>
<dbReference type="InterPro" id="IPR008928">
    <property type="entry name" value="6-hairpin_glycosidase_sf"/>
</dbReference>
<evidence type="ECO:0000313" key="2">
    <source>
        <dbReference type="EMBL" id="QRW18850.1"/>
    </source>
</evidence>
<protein>
    <submittedName>
        <fullName evidence="2">Cell wall glycoside hydrolase YteR</fullName>
    </submittedName>
</protein>
<organism evidence="2 3">
    <name type="scientific">Rhizoctonia solani</name>
    <dbReference type="NCBI Taxonomy" id="456999"/>
    <lineage>
        <taxon>Eukaryota</taxon>
        <taxon>Fungi</taxon>
        <taxon>Dikarya</taxon>
        <taxon>Basidiomycota</taxon>
        <taxon>Agaricomycotina</taxon>
        <taxon>Agaricomycetes</taxon>
        <taxon>Cantharellales</taxon>
        <taxon>Ceratobasidiaceae</taxon>
        <taxon>Rhizoctonia</taxon>
    </lineage>
</organism>
<dbReference type="GO" id="GO:0005975">
    <property type="term" value="P:carbohydrate metabolic process"/>
    <property type="evidence" value="ECO:0007669"/>
    <property type="project" value="InterPro"/>
</dbReference>
<dbReference type="PANTHER" id="PTHR33886:SF11">
    <property type="entry name" value="WALL GLYCOSYL HYDROLASE YTER, PUTATIVE (AFU_ORTHOLOGUE AFUA_2G14630)-RELATED"/>
    <property type="match status" value="1"/>
</dbReference>
<name>A0A8H8NSR9_9AGAM</name>
<dbReference type="Gene3D" id="1.50.10.10">
    <property type="match status" value="1"/>
</dbReference>
<dbReference type="Pfam" id="PF07470">
    <property type="entry name" value="Glyco_hydro_88"/>
    <property type="match status" value="1"/>
</dbReference>
<reference evidence="2" key="1">
    <citation type="submission" date="2020-05" db="EMBL/GenBank/DDBJ databases">
        <title>Evolutionary and genomic comparisons of hybrid uninucleate and nonhybrid Rhizoctonia fungi.</title>
        <authorList>
            <person name="Li C."/>
            <person name="Chen X."/>
        </authorList>
    </citation>
    <scope>NUCLEOTIDE SEQUENCE</scope>
    <source>
        <strain evidence="2">AG-1 IA</strain>
    </source>
</reference>
<dbReference type="KEGG" id="rsx:RhiXN_00256"/>
<proteinExistence type="predicted"/>
<sequence length="107" mass="11885">MYLKPWCPCELLSPWLFGEHRASAPIGVRKGYLPKKNYVKTATRAYEYLAKTFVVPETNGTLSWNGTVSVGSLGSNGTFYYVSVAEQQNDLKGLAPFILASLEYEAL</sequence>
<accession>A0A8H8NSR9</accession>
<evidence type="ECO:0000313" key="3">
    <source>
        <dbReference type="Proteomes" id="UP000650533"/>
    </source>
</evidence>
<dbReference type="Proteomes" id="UP000650533">
    <property type="component" value="Chromosome 4"/>
</dbReference>
<dbReference type="GeneID" id="67022538"/>
<dbReference type="SUPFAM" id="SSF48208">
    <property type="entry name" value="Six-hairpin glycosidases"/>
    <property type="match status" value="1"/>
</dbReference>
<dbReference type="PANTHER" id="PTHR33886">
    <property type="entry name" value="UNSATURATED RHAMNOGALACTURONAN HYDROLASE (EUROFUNG)"/>
    <property type="match status" value="1"/>
</dbReference>
<gene>
    <name evidence="2" type="ORF">RhiXN_00256</name>
</gene>
<dbReference type="InterPro" id="IPR012341">
    <property type="entry name" value="6hp_glycosidase-like_sf"/>
</dbReference>
<dbReference type="EMBL" id="CP059661">
    <property type="protein sequence ID" value="QRW18850.1"/>
    <property type="molecule type" value="Genomic_DNA"/>
</dbReference>
<keyword evidence="1 2" id="KW-0378">Hydrolase</keyword>